<proteinExistence type="predicted"/>
<accession>A0AAP0Q6F3</accession>
<reference evidence="1 2" key="1">
    <citation type="submission" date="2024-01" db="EMBL/GenBank/DDBJ databases">
        <title>Genome assemblies of Stephania.</title>
        <authorList>
            <person name="Yang L."/>
        </authorList>
    </citation>
    <scope>NUCLEOTIDE SEQUENCE [LARGE SCALE GENOMIC DNA]</scope>
    <source>
        <strain evidence="1">YNDBR</strain>
        <tissue evidence="1">Leaf</tissue>
    </source>
</reference>
<comment type="caution">
    <text evidence="1">The sequence shown here is derived from an EMBL/GenBank/DDBJ whole genome shotgun (WGS) entry which is preliminary data.</text>
</comment>
<dbReference type="AlphaFoldDB" id="A0AAP0Q6F3"/>
<name>A0AAP0Q6F3_9MAGN</name>
<evidence type="ECO:0000313" key="1">
    <source>
        <dbReference type="EMBL" id="KAK9169255.1"/>
    </source>
</evidence>
<organism evidence="1 2">
    <name type="scientific">Stephania yunnanensis</name>
    <dbReference type="NCBI Taxonomy" id="152371"/>
    <lineage>
        <taxon>Eukaryota</taxon>
        <taxon>Viridiplantae</taxon>
        <taxon>Streptophyta</taxon>
        <taxon>Embryophyta</taxon>
        <taxon>Tracheophyta</taxon>
        <taxon>Spermatophyta</taxon>
        <taxon>Magnoliopsida</taxon>
        <taxon>Ranunculales</taxon>
        <taxon>Menispermaceae</taxon>
        <taxon>Menispermoideae</taxon>
        <taxon>Cissampelideae</taxon>
        <taxon>Stephania</taxon>
    </lineage>
</organism>
<dbReference type="EMBL" id="JBBNAF010000001">
    <property type="protein sequence ID" value="KAK9169255.1"/>
    <property type="molecule type" value="Genomic_DNA"/>
</dbReference>
<evidence type="ECO:0000313" key="2">
    <source>
        <dbReference type="Proteomes" id="UP001420932"/>
    </source>
</evidence>
<sequence>MPFPRPGRRRVVVWFDFGALYERNSSLSDRAGEDNWLVGKVHLQSSKAGKTVVLHGWSGSKLRWKDRSNPVYFDAEHSELNTETRLHMKRKGLTTLTNIEYALKVDLMSLSCSYRLLPPKRVPRQRLHLLQKGNIMEVQREERNNKSSNYPSLSLKQEKKARRAKQAVFPFCKLLSYLSSFDLSTSFPDDTSPDVLLPNLPFSAFNS</sequence>
<dbReference type="Proteomes" id="UP001420932">
    <property type="component" value="Unassembled WGS sequence"/>
</dbReference>
<keyword evidence="2" id="KW-1185">Reference proteome</keyword>
<protein>
    <submittedName>
        <fullName evidence="1">Uncharacterized protein</fullName>
    </submittedName>
</protein>
<gene>
    <name evidence="1" type="ORF">Syun_001395</name>
</gene>